<dbReference type="EMBL" id="BOPG01000056">
    <property type="protein sequence ID" value="GIJ60512.1"/>
    <property type="molecule type" value="Genomic_DNA"/>
</dbReference>
<keyword evidence="1" id="KW-0472">Membrane</keyword>
<accession>A0A8J3ZB28</accession>
<evidence type="ECO:0000313" key="2">
    <source>
        <dbReference type="EMBL" id="GIJ60512.1"/>
    </source>
</evidence>
<feature type="transmembrane region" description="Helical" evidence="1">
    <location>
        <begin position="136"/>
        <end position="156"/>
    </location>
</feature>
<feature type="transmembrane region" description="Helical" evidence="1">
    <location>
        <begin position="222"/>
        <end position="239"/>
    </location>
</feature>
<proteinExistence type="predicted"/>
<feature type="transmembrane region" description="Helical" evidence="1">
    <location>
        <begin position="273"/>
        <end position="296"/>
    </location>
</feature>
<feature type="transmembrane region" description="Helical" evidence="1">
    <location>
        <begin position="73"/>
        <end position="90"/>
    </location>
</feature>
<comment type="caution">
    <text evidence="2">The sequence shown here is derived from an EMBL/GenBank/DDBJ whole genome shotgun (WGS) entry which is preliminary data.</text>
</comment>
<gene>
    <name evidence="2" type="ORF">Vau01_080280</name>
</gene>
<dbReference type="RefSeq" id="WP_204004901.1">
    <property type="nucleotide sequence ID" value="NZ_BOPG01000056.1"/>
</dbReference>
<feature type="transmembrane region" description="Helical" evidence="1">
    <location>
        <begin position="162"/>
        <end position="184"/>
    </location>
</feature>
<feature type="transmembrane region" description="Helical" evidence="1">
    <location>
        <begin position="246"/>
        <end position="267"/>
    </location>
</feature>
<reference evidence="2" key="1">
    <citation type="submission" date="2021-01" db="EMBL/GenBank/DDBJ databases">
        <title>Whole genome shotgun sequence of Virgisporangium aurantiacum NBRC 16421.</title>
        <authorList>
            <person name="Komaki H."/>
            <person name="Tamura T."/>
        </authorList>
    </citation>
    <scope>NUCLEOTIDE SEQUENCE</scope>
    <source>
        <strain evidence="2">NBRC 16421</strain>
    </source>
</reference>
<evidence type="ECO:0000313" key="3">
    <source>
        <dbReference type="Proteomes" id="UP000612585"/>
    </source>
</evidence>
<dbReference type="AlphaFoldDB" id="A0A8J3ZB28"/>
<evidence type="ECO:0000256" key="1">
    <source>
        <dbReference type="SAM" id="Phobius"/>
    </source>
</evidence>
<sequence>MTVDVLAGRYRRLLAAYPRWYREERGAELVGTLLDSARPGQVRPSAREARALILEGLRLRAGTSGHRTARESLTGGLQLGMLLLIALAVLRDASVVWEGSNGPVPPPGPAWWAFAVAGVLCEMVLFGLIAVGRFGLAVPASVVTGVVTTVGHPMYFDQADRLVYRMLAVNAALNLAGAVALWLLSRRLGRITAGPVMLAWAIVPAVILMISVYLNATGRGDSGTQWAFVLLYLCALGYAGIDPRPALAAAFALTMFLAQIMSTVAQLTDPPHGLVVVAAGYLGVAVSAGVAGWLGLRRQRALRPLGVRG</sequence>
<protein>
    <submittedName>
        <fullName evidence="2">Uncharacterized protein</fullName>
    </submittedName>
</protein>
<dbReference type="Proteomes" id="UP000612585">
    <property type="component" value="Unassembled WGS sequence"/>
</dbReference>
<organism evidence="2 3">
    <name type="scientific">Virgisporangium aurantiacum</name>
    <dbReference type="NCBI Taxonomy" id="175570"/>
    <lineage>
        <taxon>Bacteria</taxon>
        <taxon>Bacillati</taxon>
        <taxon>Actinomycetota</taxon>
        <taxon>Actinomycetes</taxon>
        <taxon>Micromonosporales</taxon>
        <taxon>Micromonosporaceae</taxon>
        <taxon>Virgisporangium</taxon>
    </lineage>
</organism>
<name>A0A8J3ZB28_9ACTN</name>
<keyword evidence="1" id="KW-0812">Transmembrane</keyword>
<feature type="transmembrane region" description="Helical" evidence="1">
    <location>
        <begin position="110"/>
        <end position="129"/>
    </location>
</feature>
<keyword evidence="3" id="KW-1185">Reference proteome</keyword>
<feature type="transmembrane region" description="Helical" evidence="1">
    <location>
        <begin position="196"/>
        <end position="216"/>
    </location>
</feature>
<keyword evidence="1" id="KW-1133">Transmembrane helix</keyword>